<reference evidence="1" key="1">
    <citation type="submission" date="2014-09" db="EMBL/GenBank/DDBJ databases">
        <authorList>
            <person name="Magalhaes I.L.F."/>
            <person name="Oliveira U."/>
            <person name="Santos F.R."/>
            <person name="Vidigal T.H.D.A."/>
            <person name="Brescovit A.D."/>
            <person name="Santos A.J."/>
        </authorList>
    </citation>
    <scope>NUCLEOTIDE SEQUENCE</scope>
    <source>
        <tissue evidence="1">Shoot tissue taken approximately 20 cm above the soil surface</tissue>
    </source>
</reference>
<proteinExistence type="predicted"/>
<organism evidence="1">
    <name type="scientific">Arundo donax</name>
    <name type="common">Giant reed</name>
    <name type="synonym">Donax arundinaceus</name>
    <dbReference type="NCBI Taxonomy" id="35708"/>
    <lineage>
        <taxon>Eukaryota</taxon>
        <taxon>Viridiplantae</taxon>
        <taxon>Streptophyta</taxon>
        <taxon>Embryophyta</taxon>
        <taxon>Tracheophyta</taxon>
        <taxon>Spermatophyta</taxon>
        <taxon>Magnoliopsida</taxon>
        <taxon>Liliopsida</taxon>
        <taxon>Poales</taxon>
        <taxon>Poaceae</taxon>
        <taxon>PACMAD clade</taxon>
        <taxon>Arundinoideae</taxon>
        <taxon>Arundineae</taxon>
        <taxon>Arundo</taxon>
    </lineage>
</organism>
<protein>
    <submittedName>
        <fullName evidence="1">Uncharacterized protein</fullName>
    </submittedName>
</protein>
<evidence type="ECO:0000313" key="1">
    <source>
        <dbReference type="EMBL" id="JAD32864.1"/>
    </source>
</evidence>
<sequence length="53" mass="5953">MLIGHVQFLLQTGSYQLGAVCRTANVAFQCNDLVCTTVSTSYYSLNSWSVKWF</sequence>
<dbReference type="EMBL" id="GBRH01265031">
    <property type="protein sequence ID" value="JAD32864.1"/>
    <property type="molecule type" value="Transcribed_RNA"/>
</dbReference>
<reference evidence="1" key="2">
    <citation type="journal article" date="2015" name="Data Brief">
        <title>Shoot transcriptome of the giant reed, Arundo donax.</title>
        <authorList>
            <person name="Barrero R.A."/>
            <person name="Guerrero F.D."/>
            <person name="Moolhuijzen P."/>
            <person name="Goolsby J.A."/>
            <person name="Tidwell J."/>
            <person name="Bellgard S.E."/>
            <person name="Bellgard M.I."/>
        </authorList>
    </citation>
    <scope>NUCLEOTIDE SEQUENCE</scope>
    <source>
        <tissue evidence="1">Shoot tissue taken approximately 20 cm above the soil surface</tissue>
    </source>
</reference>
<dbReference type="AlphaFoldDB" id="A0A0A8Z0C2"/>
<name>A0A0A8Z0C2_ARUDO</name>
<accession>A0A0A8Z0C2</accession>